<gene>
    <name evidence="1" type="ORF">GOP47_0014897</name>
</gene>
<dbReference type="AlphaFoldDB" id="A0A9D4ZCW7"/>
<reference evidence="1" key="1">
    <citation type="submission" date="2021-01" db="EMBL/GenBank/DDBJ databases">
        <title>Adiantum capillus-veneris genome.</title>
        <authorList>
            <person name="Fang Y."/>
            <person name="Liao Q."/>
        </authorList>
    </citation>
    <scope>NUCLEOTIDE SEQUENCE</scope>
    <source>
        <strain evidence="1">H3</strain>
        <tissue evidence="1">Leaf</tissue>
    </source>
</reference>
<comment type="caution">
    <text evidence="1">The sequence shown here is derived from an EMBL/GenBank/DDBJ whole genome shotgun (WGS) entry which is preliminary data.</text>
</comment>
<dbReference type="EMBL" id="JABFUD020000014">
    <property type="protein sequence ID" value="KAI5070554.1"/>
    <property type="molecule type" value="Genomic_DNA"/>
</dbReference>
<accession>A0A9D4ZCW7</accession>
<dbReference type="Proteomes" id="UP000886520">
    <property type="component" value="Chromosome 14"/>
</dbReference>
<keyword evidence="2" id="KW-1185">Reference proteome</keyword>
<protein>
    <submittedName>
        <fullName evidence="1">Uncharacterized protein</fullName>
    </submittedName>
</protein>
<organism evidence="1 2">
    <name type="scientific">Adiantum capillus-veneris</name>
    <name type="common">Maidenhair fern</name>
    <dbReference type="NCBI Taxonomy" id="13818"/>
    <lineage>
        <taxon>Eukaryota</taxon>
        <taxon>Viridiplantae</taxon>
        <taxon>Streptophyta</taxon>
        <taxon>Embryophyta</taxon>
        <taxon>Tracheophyta</taxon>
        <taxon>Polypodiopsida</taxon>
        <taxon>Polypodiidae</taxon>
        <taxon>Polypodiales</taxon>
        <taxon>Pteridineae</taxon>
        <taxon>Pteridaceae</taxon>
        <taxon>Vittarioideae</taxon>
        <taxon>Adiantum</taxon>
    </lineage>
</organism>
<feature type="non-terminal residue" evidence="1">
    <location>
        <position position="84"/>
    </location>
</feature>
<feature type="non-terminal residue" evidence="1">
    <location>
        <position position="1"/>
    </location>
</feature>
<name>A0A9D4ZCW7_ADICA</name>
<proteinExistence type="predicted"/>
<evidence type="ECO:0000313" key="1">
    <source>
        <dbReference type="EMBL" id="KAI5070554.1"/>
    </source>
</evidence>
<evidence type="ECO:0000313" key="2">
    <source>
        <dbReference type="Proteomes" id="UP000886520"/>
    </source>
</evidence>
<sequence length="84" mass="9685">LLRRDKPIFVGIEPPKCLPHILIVGLLIIIDLWTNSPHKRLQTHEFLKAYHTISISVHLLHHFPHFSVTWVVPKPPQGHPQLDG</sequence>